<keyword evidence="1" id="KW-0479">Metal-binding</keyword>
<feature type="domain" description="C2H2-type" evidence="5">
    <location>
        <begin position="111"/>
        <end position="138"/>
    </location>
</feature>
<evidence type="ECO:0000313" key="7">
    <source>
        <dbReference type="Proteomes" id="UP001164746"/>
    </source>
</evidence>
<dbReference type="InterPro" id="IPR013087">
    <property type="entry name" value="Znf_C2H2_type"/>
</dbReference>
<gene>
    <name evidence="6" type="ORF">MAR_032715</name>
</gene>
<keyword evidence="3" id="KW-0862">Zinc</keyword>
<evidence type="ECO:0000256" key="3">
    <source>
        <dbReference type="ARBA" id="ARBA00022833"/>
    </source>
</evidence>
<accession>A0ABY7FAY2</accession>
<dbReference type="PROSITE" id="PS50157">
    <property type="entry name" value="ZINC_FINGER_C2H2_2"/>
    <property type="match status" value="2"/>
</dbReference>
<evidence type="ECO:0000256" key="2">
    <source>
        <dbReference type="ARBA" id="ARBA00022771"/>
    </source>
</evidence>
<name>A0ABY7FAY2_MYAAR</name>
<evidence type="ECO:0000313" key="6">
    <source>
        <dbReference type="EMBL" id="WAR18121.1"/>
    </source>
</evidence>
<dbReference type="SUPFAM" id="SSF57667">
    <property type="entry name" value="beta-beta-alpha zinc fingers"/>
    <property type="match status" value="1"/>
</dbReference>
<sequence length="192" mass="21959">MVCSKPLSNKTNKKKHMVLHDAQNMRTKATHLPCVWNWIYSTQPSPYPYEDSHGRKTVLLSSVWEILQDERNSSRASRELKRHVCQVCGTGFTRPNHLNIHMRIHTGEKPFSCHLCGKAFAAKRTLQRHMITHIGDELDIGTQIRVQISMTGIVAHGSNKLYTSEQLLHSHVRIFKGLWEIFDTEPGIVGNP</sequence>
<feature type="domain" description="C2H2-type" evidence="5">
    <location>
        <begin position="83"/>
        <end position="110"/>
    </location>
</feature>
<evidence type="ECO:0000259" key="5">
    <source>
        <dbReference type="PROSITE" id="PS50157"/>
    </source>
</evidence>
<proteinExistence type="predicted"/>
<evidence type="ECO:0000256" key="1">
    <source>
        <dbReference type="ARBA" id="ARBA00022723"/>
    </source>
</evidence>
<organism evidence="6 7">
    <name type="scientific">Mya arenaria</name>
    <name type="common">Soft-shell clam</name>
    <dbReference type="NCBI Taxonomy" id="6604"/>
    <lineage>
        <taxon>Eukaryota</taxon>
        <taxon>Metazoa</taxon>
        <taxon>Spiralia</taxon>
        <taxon>Lophotrochozoa</taxon>
        <taxon>Mollusca</taxon>
        <taxon>Bivalvia</taxon>
        <taxon>Autobranchia</taxon>
        <taxon>Heteroconchia</taxon>
        <taxon>Euheterodonta</taxon>
        <taxon>Imparidentia</taxon>
        <taxon>Neoheterodontei</taxon>
        <taxon>Myida</taxon>
        <taxon>Myoidea</taxon>
        <taxon>Myidae</taxon>
        <taxon>Mya</taxon>
    </lineage>
</organism>
<dbReference type="SMART" id="SM00355">
    <property type="entry name" value="ZnF_C2H2"/>
    <property type="match status" value="3"/>
</dbReference>
<dbReference type="Pfam" id="PF00096">
    <property type="entry name" value="zf-C2H2"/>
    <property type="match status" value="2"/>
</dbReference>
<dbReference type="Proteomes" id="UP001164746">
    <property type="component" value="Chromosome 10"/>
</dbReference>
<dbReference type="PROSITE" id="PS00028">
    <property type="entry name" value="ZINC_FINGER_C2H2_1"/>
    <property type="match status" value="2"/>
</dbReference>
<reference evidence="6" key="1">
    <citation type="submission" date="2022-11" db="EMBL/GenBank/DDBJ databases">
        <title>Centuries of genome instability and evolution in soft-shell clam transmissible cancer (bioRxiv).</title>
        <authorList>
            <person name="Hart S.F.M."/>
            <person name="Yonemitsu M.A."/>
            <person name="Giersch R.M."/>
            <person name="Beal B.F."/>
            <person name="Arriagada G."/>
            <person name="Davis B.W."/>
            <person name="Ostrander E.A."/>
            <person name="Goff S.P."/>
            <person name="Metzger M.J."/>
        </authorList>
    </citation>
    <scope>NUCLEOTIDE SEQUENCE</scope>
    <source>
        <strain evidence="6">MELC-2E11</strain>
        <tissue evidence="6">Siphon/mantle</tissue>
    </source>
</reference>
<dbReference type="PANTHER" id="PTHR23235:SF120">
    <property type="entry name" value="KRUPPEL-LIKE FACTOR 15"/>
    <property type="match status" value="1"/>
</dbReference>
<keyword evidence="2 4" id="KW-0863">Zinc-finger</keyword>
<dbReference type="Gene3D" id="3.30.160.60">
    <property type="entry name" value="Classic Zinc Finger"/>
    <property type="match status" value="2"/>
</dbReference>
<keyword evidence="7" id="KW-1185">Reference proteome</keyword>
<dbReference type="InterPro" id="IPR036236">
    <property type="entry name" value="Znf_C2H2_sf"/>
</dbReference>
<dbReference type="EMBL" id="CP111021">
    <property type="protein sequence ID" value="WAR18121.1"/>
    <property type="molecule type" value="Genomic_DNA"/>
</dbReference>
<protein>
    <submittedName>
        <fullName evidence="6">ZN561-like protein</fullName>
    </submittedName>
</protein>
<evidence type="ECO:0000256" key="4">
    <source>
        <dbReference type="PROSITE-ProRule" id="PRU00042"/>
    </source>
</evidence>
<dbReference type="PANTHER" id="PTHR23235">
    <property type="entry name" value="KRUEPPEL-LIKE TRANSCRIPTION FACTOR"/>
    <property type="match status" value="1"/>
</dbReference>